<name>A0A1A8ZAV8_9ACTN</name>
<sequence length="231" mass="25454">MGRCVAAGLVRLPQVSRVVSINLAVPEPNPAKDVGVTGINKRPVDRLVHVRAPGPKTTGLHSGLVGDQIFDIAHHGGDDQAVYAYAREDYDWWQARLSRPLADGLFGENLTTEGVDVNGAVIGERWHVGPRLVLQPTFGRIPCVTFQHKMGEPRWVKTFTRAMRPGAYLRVLEPGDIWAGDPVTVRDRPAHGVTIAQAFRAYLTEPRLLPDLLARDGLPDDLRATLAERLR</sequence>
<dbReference type="InterPro" id="IPR052353">
    <property type="entry name" value="Benzoxazolinone_Detox_Enz"/>
</dbReference>
<dbReference type="SUPFAM" id="SSF50800">
    <property type="entry name" value="PK beta-barrel domain-like"/>
    <property type="match status" value="1"/>
</dbReference>
<evidence type="ECO:0000259" key="1">
    <source>
        <dbReference type="PROSITE" id="PS51340"/>
    </source>
</evidence>
<dbReference type="Gene3D" id="2.40.33.20">
    <property type="entry name" value="PK beta-barrel domain-like"/>
    <property type="match status" value="1"/>
</dbReference>
<protein>
    <submittedName>
        <fullName evidence="2">MOSC domain-containing protein YiiM</fullName>
    </submittedName>
</protein>
<evidence type="ECO:0000313" key="3">
    <source>
        <dbReference type="Proteomes" id="UP000199385"/>
    </source>
</evidence>
<dbReference type="Proteomes" id="UP000199385">
    <property type="component" value="Chromosome I"/>
</dbReference>
<keyword evidence="3" id="KW-1185">Reference proteome</keyword>
<reference evidence="3" key="1">
    <citation type="submission" date="2016-06" db="EMBL/GenBank/DDBJ databases">
        <authorList>
            <person name="Varghese N."/>
            <person name="Submissions Spin"/>
        </authorList>
    </citation>
    <scope>NUCLEOTIDE SEQUENCE [LARGE SCALE GENOMIC DNA]</scope>
    <source>
        <strain evidence="3">DSM 44815</strain>
    </source>
</reference>
<dbReference type="PANTHER" id="PTHR30212:SF2">
    <property type="entry name" value="PROTEIN YIIM"/>
    <property type="match status" value="1"/>
</dbReference>
<dbReference type="GO" id="GO:0030151">
    <property type="term" value="F:molybdenum ion binding"/>
    <property type="evidence" value="ECO:0007669"/>
    <property type="project" value="InterPro"/>
</dbReference>
<dbReference type="AlphaFoldDB" id="A0A1A8ZAV8"/>
<dbReference type="PANTHER" id="PTHR30212">
    <property type="entry name" value="PROTEIN YIIM"/>
    <property type="match status" value="1"/>
</dbReference>
<dbReference type="InterPro" id="IPR011037">
    <property type="entry name" value="Pyrv_Knase-like_insert_dom_sf"/>
</dbReference>
<dbReference type="Pfam" id="PF03473">
    <property type="entry name" value="MOSC"/>
    <property type="match status" value="1"/>
</dbReference>
<dbReference type="InterPro" id="IPR005302">
    <property type="entry name" value="MoCF_Sase_C"/>
</dbReference>
<accession>A0A1A8ZAV8</accession>
<dbReference type="GO" id="GO:0003824">
    <property type="term" value="F:catalytic activity"/>
    <property type="evidence" value="ECO:0007669"/>
    <property type="project" value="InterPro"/>
</dbReference>
<gene>
    <name evidence="2" type="ORF">GA0070611_1464</name>
</gene>
<dbReference type="STRING" id="261654.GA0070611_1464"/>
<organism evidence="2 3">
    <name type="scientific">Micromonospora auratinigra</name>
    <dbReference type="NCBI Taxonomy" id="261654"/>
    <lineage>
        <taxon>Bacteria</taxon>
        <taxon>Bacillati</taxon>
        <taxon>Actinomycetota</taxon>
        <taxon>Actinomycetes</taxon>
        <taxon>Micromonosporales</taxon>
        <taxon>Micromonosporaceae</taxon>
        <taxon>Micromonospora</taxon>
    </lineage>
</organism>
<dbReference type="GO" id="GO:0030170">
    <property type="term" value="F:pyridoxal phosphate binding"/>
    <property type="evidence" value="ECO:0007669"/>
    <property type="project" value="InterPro"/>
</dbReference>
<dbReference type="PROSITE" id="PS51340">
    <property type="entry name" value="MOSC"/>
    <property type="match status" value="1"/>
</dbReference>
<proteinExistence type="predicted"/>
<evidence type="ECO:0000313" key="2">
    <source>
        <dbReference type="EMBL" id="SBT41006.1"/>
    </source>
</evidence>
<dbReference type="EMBL" id="LT594323">
    <property type="protein sequence ID" value="SBT41006.1"/>
    <property type="molecule type" value="Genomic_DNA"/>
</dbReference>
<dbReference type="PATRIC" id="fig|261654.4.peg.1491"/>
<feature type="domain" description="MOSC" evidence="1">
    <location>
        <begin position="45"/>
        <end position="186"/>
    </location>
</feature>